<evidence type="ECO:0000256" key="1">
    <source>
        <dbReference type="ARBA" id="ARBA00022723"/>
    </source>
</evidence>
<evidence type="ECO:0000256" key="5">
    <source>
        <dbReference type="ARBA" id="ARBA00023125"/>
    </source>
</evidence>
<keyword evidence="6" id="KW-0804">Transcription</keyword>
<organism evidence="11 12">
    <name type="scientific">Zostera marina</name>
    <name type="common">Eelgrass</name>
    <dbReference type="NCBI Taxonomy" id="29655"/>
    <lineage>
        <taxon>Eukaryota</taxon>
        <taxon>Viridiplantae</taxon>
        <taxon>Streptophyta</taxon>
        <taxon>Embryophyta</taxon>
        <taxon>Tracheophyta</taxon>
        <taxon>Spermatophyta</taxon>
        <taxon>Magnoliopsida</taxon>
        <taxon>Liliopsida</taxon>
        <taxon>Zosteraceae</taxon>
        <taxon>Zostera</taxon>
    </lineage>
</organism>
<feature type="region of interest" description="Disordered" evidence="9">
    <location>
        <begin position="217"/>
        <end position="239"/>
    </location>
</feature>
<evidence type="ECO:0000256" key="8">
    <source>
        <dbReference type="PROSITE-ProRule" id="PRU00071"/>
    </source>
</evidence>
<dbReference type="PROSITE" id="PS50884">
    <property type="entry name" value="ZF_DOF_2"/>
    <property type="match status" value="1"/>
</dbReference>
<evidence type="ECO:0000256" key="6">
    <source>
        <dbReference type="ARBA" id="ARBA00023163"/>
    </source>
</evidence>
<feature type="region of interest" description="Disordered" evidence="9">
    <location>
        <begin position="116"/>
        <end position="139"/>
    </location>
</feature>
<dbReference type="OrthoDB" id="1927254at2759"/>
<feature type="region of interest" description="Disordered" evidence="9">
    <location>
        <begin position="19"/>
        <end position="61"/>
    </location>
</feature>
<keyword evidence="3" id="KW-0862">Zinc</keyword>
<dbReference type="Proteomes" id="UP000036987">
    <property type="component" value="Unassembled WGS sequence"/>
</dbReference>
<dbReference type="InterPro" id="IPR003851">
    <property type="entry name" value="Znf_Dof"/>
</dbReference>
<dbReference type="PROSITE" id="PS01361">
    <property type="entry name" value="ZF_DOF_1"/>
    <property type="match status" value="1"/>
</dbReference>
<dbReference type="GO" id="GO:0008270">
    <property type="term" value="F:zinc ion binding"/>
    <property type="evidence" value="ECO:0007669"/>
    <property type="project" value="UniProtKB-KW"/>
</dbReference>
<dbReference type="InterPro" id="IPR045174">
    <property type="entry name" value="Dof"/>
</dbReference>
<evidence type="ECO:0000256" key="7">
    <source>
        <dbReference type="ARBA" id="ARBA00023242"/>
    </source>
</evidence>
<dbReference type="PANTHER" id="PTHR31089">
    <property type="entry name" value="CYCLIC DOF FACTOR 2"/>
    <property type="match status" value="1"/>
</dbReference>
<keyword evidence="4" id="KW-0805">Transcription regulation</keyword>
<dbReference type="GO" id="GO:0005634">
    <property type="term" value="C:nucleus"/>
    <property type="evidence" value="ECO:0007669"/>
    <property type="project" value="UniProtKB-SubCell"/>
</dbReference>
<keyword evidence="1" id="KW-0479">Metal-binding</keyword>
<comment type="caution">
    <text evidence="11">The sequence shown here is derived from an EMBL/GenBank/DDBJ whole genome shotgun (WGS) entry which is preliminary data.</text>
</comment>
<evidence type="ECO:0000313" key="12">
    <source>
        <dbReference type="Proteomes" id="UP000036987"/>
    </source>
</evidence>
<evidence type="ECO:0000256" key="3">
    <source>
        <dbReference type="ARBA" id="ARBA00022833"/>
    </source>
</evidence>
<evidence type="ECO:0000256" key="9">
    <source>
        <dbReference type="SAM" id="MobiDB-lite"/>
    </source>
</evidence>
<dbReference type="AlphaFoldDB" id="A0A0K9Q0V0"/>
<keyword evidence="5 8" id="KW-0238">DNA-binding</keyword>
<gene>
    <name evidence="11" type="ORF">ZOSMA_136G00380</name>
</gene>
<accession>A0A0K9Q0V0</accession>
<name>A0A0K9Q0V0_ZOSMR</name>
<protein>
    <recommendedName>
        <fullName evidence="10">Dof-type domain-containing protein</fullName>
    </recommendedName>
</protein>
<sequence length="239" mass="26704">MAQNSMSMVKLFGRNIKAAAEGEYKTPPPSEEKKKRSCYLKEGKEEENDDGGGSNSNSREIKTVIKKPDRKLPCPRCNSVNTKFCYFNNYNINQPRHFCRNCQRYWTAGGSMRKVPVGAGRRKNKSSITTGVPVGDMGPCKMNQEDEPPSIYTCNNPPTFWIPTPWMASQFPSMPDKKVKTDDSSSRTTTSASAWLTIGTNSKCDGFFKDFFNPKDQLSPDAMHTNPAALSRSLSLETT</sequence>
<evidence type="ECO:0000259" key="10">
    <source>
        <dbReference type="PROSITE" id="PS50884"/>
    </source>
</evidence>
<comment type="subcellular location">
    <subcellularLocation>
        <location evidence="8">Nucleus</location>
    </subcellularLocation>
</comment>
<evidence type="ECO:0000256" key="2">
    <source>
        <dbReference type="ARBA" id="ARBA00022771"/>
    </source>
</evidence>
<dbReference type="GO" id="GO:0003700">
    <property type="term" value="F:DNA-binding transcription factor activity"/>
    <property type="evidence" value="ECO:0000318"/>
    <property type="project" value="GO_Central"/>
</dbReference>
<dbReference type="Pfam" id="PF02701">
    <property type="entry name" value="Zn_ribbon_Dof"/>
    <property type="match status" value="1"/>
</dbReference>
<keyword evidence="12" id="KW-1185">Reference proteome</keyword>
<dbReference type="GO" id="GO:0003677">
    <property type="term" value="F:DNA binding"/>
    <property type="evidence" value="ECO:0000318"/>
    <property type="project" value="GO_Central"/>
</dbReference>
<keyword evidence="7 8" id="KW-0539">Nucleus</keyword>
<evidence type="ECO:0000256" key="4">
    <source>
        <dbReference type="ARBA" id="ARBA00023015"/>
    </source>
</evidence>
<dbReference type="EMBL" id="LFYR01000448">
    <property type="protein sequence ID" value="KMZ74070.1"/>
    <property type="molecule type" value="Genomic_DNA"/>
</dbReference>
<feature type="compositionally biased region" description="Basic and acidic residues" evidence="9">
    <location>
        <begin position="20"/>
        <end position="44"/>
    </location>
</feature>
<keyword evidence="2 8" id="KW-0863">Zinc-finger</keyword>
<reference evidence="12" key="1">
    <citation type="journal article" date="2016" name="Nature">
        <title>The genome of the seagrass Zostera marina reveals angiosperm adaptation to the sea.</title>
        <authorList>
            <person name="Olsen J.L."/>
            <person name="Rouze P."/>
            <person name="Verhelst B."/>
            <person name="Lin Y.-C."/>
            <person name="Bayer T."/>
            <person name="Collen J."/>
            <person name="Dattolo E."/>
            <person name="De Paoli E."/>
            <person name="Dittami S."/>
            <person name="Maumus F."/>
            <person name="Michel G."/>
            <person name="Kersting A."/>
            <person name="Lauritano C."/>
            <person name="Lohaus R."/>
            <person name="Toepel M."/>
            <person name="Tonon T."/>
            <person name="Vanneste K."/>
            <person name="Amirebrahimi M."/>
            <person name="Brakel J."/>
            <person name="Bostroem C."/>
            <person name="Chovatia M."/>
            <person name="Grimwood J."/>
            <person name="Jenkins J.W."/>
            <person name="Jueterbock A."/>
            <person name="Mraz A."/>
            <person name="Stam W.T."/>
            <person name="Tice H."/>
            <person name="Bornberg-Bauer E."/>
            <person name="Green P.J."/>
            <person name="Pearson G.A."/>
            <person name="Procaccini G."/>
            <person name="Duarte C.M."/>
            <person name="Schmutz J."/>
            <person name="Reusch T.B.H."/>
            <person name="Van de Peer Y."/>
        </authorList>
    </citation>
    <scope>NUCLEOTIDE SEQUENCE [LARGE SCALE GENOMIC DNA]</scope>
    <source>
        <strain evidence="12">cv. Finnish</strain>
    </source>
</reference>
<feature type="domain" description="Dof-type" evidence="10">
    <location>
        <begin position="72"/>
        <end position="126"/>
    </location>
</feature>
<proteinExistence type="predicted"/>
<dbReference type="PANTHER" id="PTHR31089:SF22">
    <property type="entry name" value="CYCLIC DOF FACTOR 4"/>
    <property type="match status" value="1"/>
</dbReference>
<evidence type="ECO:0000313" key="11">
    <source>
        <dbReference type="EMBL" id="KMZ74070.1"/>
    </source>
</evidence>